<dbReference type="EMBL" id="CP001854">
    <property type="protein sequence ID" value="ADB48478.1"/>
    <property type="molecule type" value="Genomic_DNA"/>
</dbReference>
<feature type="transmembrane region" description="Helical" evidence="2">
    <location>
        <begin position="153"/>
        <end position="173"/>
    </location>
</feature>
<evidence type="ECO:0000256" key="2">
    <source>
        <dbReference type="SAM" id="Phobius"/>
    </source>
</evidence>
<sequence length="251" mass="26899">MPFAEIVIEIGGERALDHGANRAGFVLFAAFLLSFAFIRMSARLMRSPKVPWWPGSVTTGDLHIHHLVFGIVLLLVAGFASIAFQPDSPWLEATAAVFGIGAGLTLDEFALWLHLDDVYWSDEGRQSVDAVLFAALLGGLVLTGTVPFGDGGGVVGIVTTGLLVIALSALALLKGKYVLGAAGLLFPLLSLTGAIRLAKPGTPWARWRYPEGSRKLARAQQRADHHAARLERWQDRIGGAPDKPSPRKPPP</sequence>
<protein>
    <recommendedName>
        <fullName evidence="5">Integral membrane protein</fullName>
    </recommendedName>
</protein>
<feature type="transmembrane region" description="Helical" evidence="2">
    <location>
        <begin position="127"/>
        <end position="146"/>
    </location>
</feature>
<organism evidence="3 4">
    <name type="scientific">Conexibacter woesei (strain DSM 14684 / CCUG 47730 / CIP 108061 / JCM 11494 / NBRC 100937 / ID131577)</name>
    <dbReference type="NCBI Taxonomy" id="469383"/>
    <lineage>
        <taxon>Bacteria</taxon>
        <taxon>Bacillati</taxon>
        <taxon>Actinomycetota</taxon>
        <taxon>Thermoleophilia</taxon>
        <taxon>Solirubrobacterales</taxon>
        <taxon>Conexibacteraceae</taxon>
        <taxon>Conexibacter</taxon>
    </lineage>
</organism>
<proteinExistence type="predicted"/>
<dbReference type="STRING" id="469383.Cwoe_0042"/>
<dbReference type="KEGG" id="cwo:Cwoe_0042"/>
<dbReference type="RefSeq" id="WP_012931531.1">
    <property type="nucleotide sequence ID" value="NC_013739.1"/>
</dbReference>
<gene>
    <name evidence="3" type="ordered locus">Cwoe_0042</name>
</gene>
<feature type="transmembrane region" description="Helical" evidence="2">
    <location>
        <begin position="179"/>
        <end position="198"/>
    </location>
</feature>
<feature type="transmembrane region" description="Helical" evidence="2">
    <location>
        <begin position="96"/>
        <end position="115"/>
    </location>
</feature>
<feature type="region of interest" description="Disordered" evidence="1">
    <location>
        <begin position="231"/>
        <end position="251"/>
    </location>
</feature>
<feature type="transmembrane region" description="Helical" evidence="2">
    <location>
        <begin position="62"/>
        <end position="84"/>
    </location>
</feature>
<reference evidence="3 4" key="1">
    <citation type="journal article" date="2010" name="Stand. Genomic Sci.">
        <title>Complete genome sequence of Conexibacter woesei type strain (ID131577).</title>
        <authorList>
            <person name="Pukall R."/>
            <person name="Lapidus A."/>
            <person name="Glavina Del Rio T."/>
            <person name="Copeland A."/>
            <person name="Tice H."/>
            <person name="Cheng J.-F."/>
            <person name="Lucas S."/>
            <person name="Chen F."/>
            <person name="Nolan M."/>
            <person name="Bruce D."/>
            <person name="Goodwin L."/>
            <person name="Pitluck S."/>
            <person name="Mavromatis K."/>
            <person name="Ivanova N."/>
            <person name="Ovchinnikova G."/>
            <person name="Pati A."/>
            <person name="Chen A."/>
            <person name="Palaniappan K."/>
            <person name="Land M."/>
            <person name="Hauser L."/>
            <person name="Chang Y.-J."/>
            <person name="Jeffries C.D."/>
            <person name="Chain P."/>
            <person name="Meincke L."/>
            <person name="Sims D."/>
            <person name="Brettin T."/>
            <person name="Detter J.C."/>
            <person name="Rohde M."/>
            <person name="Goeker M."/>
            <person name="Bristow J."/>
            <person name="Eisen J.A."/>
            <person name="Markowitz V."/>
            <person name="Kyrpides N.C."/>
            <person name="Klenk H.-P."/>
            <person name="Hugenholtz P."/>
        </authorList>
    </citation>
    <scope>NUCLEOTIDE SEQUENCE [LARGE SCALE GENOMIC DNA]</scope>
    <source>
        <strain evidence="4">DSM 14684 / CIP 108061 / JCM 11494 / NBRC 100937 / ID131577</strain>
    </source>
</reference>
<evidence type="ECO:0000256" key="1">
    <source>
        <dbReference type="SAM" id="MobiDB-lite"/>
    </source>
</evidence>
<keyword evidence="2" id="KW-0812">Transmembrane</keyword>
<name>D3F3Z5_CONWI</name>
<evidence type="ECO:0000313" key="4">
    <source>
        <dbReference type="Proteomes" id="UP000008229"/>
    </source>
</evidence>
<dbReference type="Proteomes" id="UP000008229">
    <property type="component" value="Chromosome"/>
</dbReference>
<accession>D3F3Z5</accession>
<dbReference type="AlphaFoldDB" id="D3F3Z5"/>
<evidence type="ECO:0000313" key="3">
    <source>
        <dbReference type="EMBL" id="ADB48478.1"/>
    </source>
</evidence>
<evidence type="ECO:0008006" key="5">
    <source>
        <dbReference type="Google" id="ProtNLM"/>
    </source>
</evidence>
<reference evidence="4" key="2">
    <citation type="submission" date="2010-01" db="EMBL/GenBank/DDBJ databases">
        <title>The complete genome of Conexibacter woesei DSM 14684.</title>
        <authorList>
            <consortium name="US DOE Joint Genome Institute (JGI-PGF)"/>
            <person name="Lucas S."/>
            <person name="Copeland A."/>
            <person name="Lapidus A."/>
            <person name="Glavina del Rio T."/>
            <person name="Dalin E."/>
            <person name="Tice H."/>
            <person name="Bruce D."/>
            <person name="Goodwin L."/>
            <person name="Pitluck S."/>
            <person name="Kyrpides N."/>
            <person name="Mavromatis K."/>
            <person name="Ivanova N."/>
            <person name="Mikhailova N."/>
            <person name="Chertkov O."/>
            <person name="Brettin T."/>
            <person name="Detter J.C."/>
            <person name="Han C."/>
            <person name="Larimer F."/>
            <person name="Land M."/>
            <person name="Hauser L."/>
            <person name="Markowitz V."/>
            <person name="Cheng J.-F."/>
            <person name="Hugenholtz P."/>
            <person name="Woyke T."/>
            <person name="Wu D."/>
            <person name="Pukall R."/>
            <person name="Steenblock K."/>
            <person name="Schneider S."/>
            <person name="Klenk H.-P."/>
            <person name="Eisen J.A."/>
        </authorList>
    </citation>
    <scope>NUCLEOTIDE SEQUENCE [LARGE SCALE GENOMIC DNA]</scope>
    <source>
        <strain evidence="4">DSM 14684 / CIP 108061 / JCM 11494 / NBRC 100937 / ID131577</strain>
    </source>
</reference>
<keyword evidence="2" id="KW-0472">Membrane</keyword>
<keyword evidence="2" id="KW-1133">Transmembrane helix</keyword>
<dbReference type="HOGENOM" id="CLU_067076_0_0_11"/>
<feature type="transmembrane region" description="Helical" evidence="2">
    <location>
        <begin position="23"/>
        <end position="42"/>
    </location>
</feature>
<dbReference type="eggNOG" id="COG4325">
    <property type="taxonomic scope" value="Bacteria"/>
</dbReference>
<keyword evidence="4" id="KW-1185">Reference proteome</keyword>